<reference evidence="1" key="1">
    <citation type="journal article" date="2014" name="Front. Microbiol.">
        <title>High frequency of phylogenetically diverse reductive dehalogenase-homologous genes in deep subseafloor sedimentary metagenomes.</title>
        <authorList>
            <person name="Kawai M."/>
            <person name="Futagami T."/>
            <person name="Toyoda A."/>
            <person name="Takaki Y."/>
            <person name="Nishi S."/>
            <person name="Hori S."/>
            <person name="Arai W."/>
            <person name="Tsubouchi T."/>
            <person name="Morono Y."/>
            <person name="Uchiyama I."/>
            <person name="Ito T."/>
            <person name="Fujiyama A."/>
            <person name="Inagaki F."/>
            <person name="Takami H."/>
        </authorList>
    </citation>
    <scope>NUCLEOTIDE SEQUENCE</scope>
    <source>
        <strain evidence="1">Expedition CK06-06</strain>
    </source>
</reference>
<proteinExistence type="predicted"/>
<dbReference type="AlphaFoldDB" id="X1TJE9"/>
<organism evidence="1">
    <name type="scientific">marine sediment metagenome</name>
    <dbReference type="NCBI Taxonomy" id="412755"/>
    <lineage>
        <taxon>unclassified sequences</taxon>
        <taxon>metagenomes</taxon>
        <taxon>ecological metagenomes</taxon>
    </lineage>
</organism>
<name>X1TJE9_9ZZZZ</name>
<gene>
    <name evidence="1" type="ORF">S12H4_36470</name>
</gene>
<sequence length="250" mass="27484">PVPIYFRAELGLLLSSSLSLMGWEPDWLANFEFEPLGKGFLGAGKAKVACVEGYLGGGFHGGLEFPPTGSSSWLQPYIILLGGVRAVLGPFSVGLPVRRHWSENPGESTLMSMMSIAQITQEQSSFELLPRDYLNPETGSFGEITLKGGTEQPYPQRDKAVFPYPVPDVVRIRDDSLIQDDMLAVWINDNTSRGPADRTELMYATYNSLWDDWTNAMPVVQSSLTADMNPQLISFGNGKAACIWQMLALS</sequence>
<comment type="caution">
    <text evidence="1">The sequence shown here is derived from an EMBL/GenBank/DDBJ whole genome shotgun (WGS) entry which is preliminary data.</text>
</comment>
<evidence type="ECO:0000313" key="1">
    <source>
        <dbReference type="EMBL" id="GAI91461.1"/>
    </source>
</evidence>
<protein>
    <submittedName>
        <fullName evidence="1">Uncharacterized protein</fullName>
    </submittedName>
</protein>
<feature type="non-terminal residue" evidence="1">
    <location>
        <position position="1"/>
    </location>
</feature>
<accession>X1TJE9</accession>
<dbReference type="EMBL" id="BARW01021743">
    <property type="protein sequence ID" value="GAI91461.1"/>
    <property type="molecule type" value="Genomic_DNA"/>
</dbReference>